<keyword evidence="2" id="KW-1185">Reference proteome</keyword>
<comment type="caution">
    <text evidence="1">The sequence shown here is derived from an EMBL/GenBank/DDBJ whole genome shotgun (WGS) entry which is preliminary data.</text>
</comment>
<gene>
    <name evidence="1" type="ORF">L1987_52636</name>
</gene>
<protein>
    <submittedName>
        <fullName evidence="1">Uncharacterized protein</fullName>
    </submittedName>
</protein>
<evidence type="ECO:0000313" key="1">
    <source>
        <dbReference type="EMBL" id="KAI3762211.1"/>
    </source>
</evidence>
<proteinExistence type="predicted"/>
<reference evidence="2" key="1">
    <citation type="journal article" date="2022" name="Mol. Ecol. Resour.">
        <title>The genomes of chicory, endive, great burdock and yacon provide insights into Asteraceae palaeo-polyploidization history and plant inulin production.</title>
        <authorList>
            <person name="Fan W."/>
            <person name="Wang S."/>
            <person name="Wang H."/>
            <person name="Wang A."/>
            <person name="Jiang F."/>
            <person name="Liu H."/>
            <person name="Zhao H."/>
            <person name="Xu D."/>
            <person name="Zhang Y."/>
        </authorList>
    </citation>
    <scope>NUCLEOTIDE SEQUENCE [LARGE SCALE GENOMIC DNA]</scope>
    <source>
        <strain evidence="2">cv. Yunnan</strain>
    </source>
</reference>
<accession>A0ACB9EU14</accession>
<dbReference type="EMBL" id="CM042034">
    <property type="protein sequence ID" value="KAI3762211.1"/>
    <property type="molecule type" value="Genomic_DNA"/>
</dbReference>
<sequence>MGISSIENEIMGISSIENETDGGIPPEIGNISRPIRFEVGELPSEIGKLQNLGTLFLQVNGLSRSLTKELGILKA</sequence>
<dbReference type="Proteomes" id="UP001056120">
    <property type="component" value="Linkage Group LG17"/>
</dbReference>
<name>A0ACB9EU14_9ASTR</name>
<organism evidence="1 2">
    <name type="scientific">Smallanthus sonchifolius</name>
    <dbReference type="NCBI Taxonomy" id="185202"/>
    <lineage>
        <taxon>Eukaryota</taxon>
        <taxon>Viridiplantae</taxon>
        <taxon>Streptophyta</taxon>
        <taxon>Embryophyta</taxon>
        <taxon>Tracheophyta</taxon>
        <taxon>Spermatophyta</taxon>
        <taxon>Magnoliopsida</taxon>
        <taxon>eudicotyledons</taxon>
        <taxon>Gunneridae</taxon>
        <taxon>Pentapetalae</taxon>
        <taxon>asterids</taxon>
        <taxon>campanulids</taxon>
        <taxon>Asterales</taxon>
        <taxon>Asteraceae</taxon>
        <taxon>Asteroideae</taxon>
        <taxon>Heliantheae alliance</taxon>
        <taxon>Millerieae</taxon>
        <taxon>Smallanthus</taxon>
    </lineage>
</organism>
<evidence type="ECO:0000313" key="2">
    <source>
        <dbReference type="Proteomes" id="UP001056120"/>
    </source>
</evidence>
<reference evidence="1 2" key="2">
    <citation type="journal article" date="2022" name="Mol. Ecol. Resour.">
        <title>The genomes of chicory, endive, great burdock and yacon provide insights into Asteraceae paleo-polyploidization history and plant inulin production.</title>
        <authorList>
            <person name="Fan W."/>
            <person name="Wang S."/>
            <person name="Wang H."/>
            <person name="Wang A."/>
            <person name="Jiang F."/>
            <person name="Liu H."/>
            <person name="Zhao H."/>
            <person name="Xu D."/>
            <person name="Zhang Y."/>
        </authorList>
    </citation>
    <scope>NUCLEOTIDE SEQUENCE [LARGE SCALE GENOMIC DNA]</scope>
    <source>
        <strain evidence="2">cv. Yunnan</strain>
        <tissue evidence="1">Leaves</tissue>
    </source>
</reference>